<protein>
    <submittedName>
        <fullName evidence="1">Uncharacterized protein</fullName>
    </submittedName>
</protein>
<sequence>MANGFSIFENEEEETRKLDMVIVPQNFESIKVITDHQHAKLPELFKSYTAHFNEQLTRLKEYLNSHNDLIAIADNFYYTRKLNAVFPKINKTKTKNGMVM</sequence>
<name>A0A806K1Q3_9BACT</name>
<dbReference type="AlphaFoldDB" id="A0A806K1Q3"/>
<organism evidence="1">
    <name type="scientific">uncultured bacterium contig00062</name>
    <dbReference type="NCBI Taxonomy" id="1181545"/>
    <lineage>
        <taxon>Bacteria</taxon>
        <taxon>environmental samples</taxon>
    </lineage>
</organism>
<dbReference type="EMBL" id="JQ844236">
    <property type="protein sequence ID" value="AGS53553.1"/>
    <property type="molecule type" value="Genomic_DNA"/>
</dbReference>
<accession>A0A806K1Q3</accession>
<proteinExistence type="predicted"/>
<evidence type="ECO:0000313" key="1">
    <source>
        <dbReference type="EMBL" id="AGS53553.1"/>
    </source>
</evidence>
<reference evidence="1" key="1">
    <citation type="submission" date="2012-03" db="EMBL/GenBank/DDBJ databases">
        <title>Functional metagenomics reveals considerable lignocellulase gene clusters in the gut microbiome of a wood-feeding higher termite.</title>
        <authorList>
            <person name="Liu N."/>
        </authorList>
    </citation>
    <scope>NUCLEOTIDE SEQUENCE</scope>
</reference>